<feature type="region of interest" description="Disordered" evidence="1">
    <location>
        <begin position="502"/>
        <end position="522"/>
    </location>
</feature>
<proteinExistence type="predicted"/>
<gene>
    <name evidence="2" type="ORF">F8144_42820</name>
</gene>
<organism evidence="2 3">
    <name type="scientific">Streptomyces triticiradicis</name>
    <dbReference type="NCBI Taxonomy" id="2651189"/>
    <lineage>
        <taxon>Bacteria</taxon>
        <taxon>Bacillati</taxon>
        <taxon>Actinomycetota</taxon>
        <taxon>Actinomycetes</taxon>
        <taxon>Kitasatosporales</taxon>
        <taxon>Streptomycetaceae</taxon>
        <taxon>Streptomyces</taxon>
    </lineage>
</organism>
<evidence type="ECO:0000313" key="3">
    <source>
        <dbReference type="Proteomes" id="UP000442990"/>
    </source>
</evidence>
<protein>
    <submittedName>
        <fullName evidence="2">PE-PGRS family protein</fullName>
    </submittedName>
</protein>
<evidence type="ECO:0000313" key="2">
    <source>
        <dbReference type="EMBL" id="KAB1977142.1"/>
    </source>
</evidence>
<accession>A0A7J5D4H3</accession>
<keyword evidence="3" id="KW-1185">Reference proteome</keyword>
<dbReference type="AlphaFoldDB" id="A0A7J5D4H3"/>
<name>A0A7J5D4H3_9ACTN</name>
<comment type="caution">
    <text evidence="2">The sequence shown here is derived from an EMBL/GenBank/DDBJ whole genome shotgun (WGS) entry which is preliminary data.</text>
</comment>
<dbReference type="Gene3D" id="1.25.10.10">
    <property type="entry name" value="Leucine-rich Repeat Variant"/>
    <property type="match status" value="2"/>
</dbReference>
<evidence type="ECO:0000256" key="1">
    <source>
        <dbReference type="SAM" id="MobiDB-lite"/>
    </source>
</evidence>
<dbReference type="SUPFAM" id="SSF48371">
    <property type="entry name" value="ARM repeat"/>
    <property type="match status" value="1"/>
</dbReference>
<dbReference type="InterPro" id="IPR016024">
    <property type="entry name" value="ARM-type_fold"/>
</dbReference>
<reference evidence="2 3" key="1">
    <citation type="submission" date="2019-09" db="EMBL/GenBank/DDBJ databases">
        <title>Isolation and identification of active actinomycetes.</title>
        <authorList>
            <person name="Yu Z."/>
            <person name="Han C."/>
            <person name="Yu B."/>
        </authorList>
    </citation>
    <scope>NUCLEOTIDE SEQUENCE [LARGE SCALE GENOMIC DNA]</scope>
    <source>
        <strain evidence="2 3">NEAU-H2</strain>
    </source>
</reference>
<dbReference type="Proteomes" id="UP000442990">
    <property type="component" value="Unassembled WGS sequence"/>
</dbReference>
<dbReference type="InterPro" id="IPR011989">
    <property type="entry name" value="ARM-like"/>
</dbReference>
<sequence>MELAREESEEEREAAWDGLFGRLRIPQRTRDRWALGLLSNTALPDDLRLDLVVRTGRYYGRDLPADLIDQLLVHPDWKVRSALVDTGVNQLTPGQWSRLVLSEEDDRHRWALVSVAVDYRATFTSVAYERLAADPVARVRAEAASLKGLPVALARALLTDPEPRVRRSACPAAWPDLDADERRVLLADPDPGVRAAARRLHHHEHPVPLAVFESGDLGDAIRVVTDSVLEPELADHLSRHPDAALRRALADNPHLSPALIAVLAVDPDPSVRGAIALRPDITEARRAAISYDFDPAGHYSTLPWVGALHDDPDAMRRLSASSHPLIRRSVARARRLPPDVVDRLAHDEDRVVHLFLAESCDDAPPWMLLQVWHWWNGSLSAPGRPRTHPRFPRTGLLRHADDPDPRLRQLALDDPDSTPELVERFTLDPHHEVRFRAAEDPRLSGLGAVRLLDDPDRSVRWAATRCPRLPARVLVALLRDHHTAEYAAQNTAIPPGVIRRMAERDQDPPEGSAGVSSGPAPV</sequence>
<dbReference type="EMBL" id="WBKG01000066">
    <property type="protein sequence ID" value="KAB1977142.1"/>
    <property type="molecule type" value="Genomic_DNA"/>
</dbReference>